<evidence type="ECO:0000313" key="3">
    <source>
        <dbReference type="EMBL" id="MCT2041753.1"/>
    </source>
</evidence>
<dbReference type="PANTHER" id="PTHR48090:SF7">
    <property type="entry name" value="RFBJ PROTEIN"/>
    <property type="match status" value="1"/>
</dbReference>
<accession>A0ABT2HTV8</accession>
<evidence type="ECO:0000259" key="2">
    <source>
        <dbReference type="Pfam" id="PF00535"/>
    </source>
</evidence>
<protein>
    <submittedName>
        <fullName evidence="3">Glycosyltransferase family 2 protein</fullName>
    </submittedName>
</protein>
<evidence type="ECO:0000256" key="1">
    <source>
        <dbReference type="ARBA" id="ARBA00006739"/>
    </source>
</evidence>
<reference evidence="3 4" key="1">
    <citation type="submission" date="2022-04" db="EMBL/GenBank/DDBJ databases">
        <title>Human microbiome associated bacterial genomes.</title>
        <authorList>
            <person name="Sandstrom S."/>
            <person name="Salamzade R."/>
            <person name="Kalan L.R."/>
        </authorList>
    </citation>
    <scope>NUCLEOTIDE SEQUENCE [LARGE SCALE GENOMIC DNA]</scope>
    <source>
        <strain evidence="4">p3-SID1799</strain>
    </source>
</reference>
<organism evidence="3 4">
    <name type="scientific">Pseudoclavibacter albus</name>
    <dbReference type="NCBI Taxonomy" id="272241"/>
    <lineage>
        <taxon>Bacteria</taxon>
        <taxon>Bacillati</taxon>
        <taxon>Actinomycetota</taxon>
        <taxon>Actinomycetes</taxon>
        <taxon>Micrococcales</taxon>
        <taxon>Microbacteriaceae</taxon>
        <taxon>Pseudoclavibacter</taxon>
    </lineage>
</organism>
<feature type="domain" description="Glycosyltransferase 2-like" evidence="2">
    <location>
        <begin position="27"/>
        <end position="145"/>
    </location>
</feature>
<dbReference type="Proteomes" id="UP001525379">
    <property type="component" value="Unassembled WGS sequence"/>
</dbReference>
<dbReference type="EMBL" id="JALXSQ010000001">
    <property type="protein sequence ID" value="MCT2041753.1"/>
    <property type="molecule type" value="Genomic_DNA"/>
</dbReference>
<proteinExistence type="inferred from homology"/>
<comment type="caution">
    <text evidence="3">The sequence shown here is derived from an EMBL/GenBank/DDBJ whole genome shotgun (WGS) entry which is preliminary data.</text>
</comment>
<dbReference type="Pfam" id="PF00535">
    <property type="entry name" value="Glycos_transf_2"/>
    <property type="match status" value="1"/>
</dbReference>
<dbReference type="InterPro" id="IPR029044">
    <property type="entry name" value="Nucleotide-diphossugar_trans"/>
</dbReference>
<comment type="similarity">
    <text evidence="1">Belongs to the glycosyltransferase 2 family.</text>
</comment>
<dbReference type="SUPFAM" id="SSF53448">
    <property type="entry name" value="Nucleotide-diphospho-sugar transferases"/>
    <property type="match status" value="1"/>
</dbReference>
<dbReference type="Gene3D" id="3.90.550.10">
    <property type="entry name" value="Spore Coat Polysaccharide Biosynthesis Protein SpsA, Chain A"/>
    <property type="match status" value="1"/>
</dbReference>
<sequence length="242" mass="26645">MAHTITDHTTEEIAHGWSDELAQASWLVVPLYNEGQVIREVMTEARRTFPNIVCVDDGSVDDSAVEARAAGVHVVKHPVNLGQGAALRTGLDYAMSQPGSTYFVTFDSDGQHRVVDAQRMVVRLATEPLDIVIGSRFLDGRTKPGALKRLVLKMAVIFQTVTSGVKLTDAHNGLRALNRTAGQALPIMQNRMAHASEIVNDIGAKKLRYAEEPVYIVYTDYSRAKGQSLWNSVNILHELLLK</sequence>
<keyword evidence="4" id="KW-1185">Reference proteome</keyword>
<dbReference type="InterPro" id="IPR001173">
    <property type="entry name" value="Glyco_trans_2-like"/>
</dbReference>
<evidence type="ECO:0000313" key="4">
    <source>
        <dbReference type="Proteomes" id="UP001525379"/>
    </source>
</evidence>
<dbReference type="CDD" id="cd04179">
    <property type="entry name" value="DPM_DPG-synthase_like"/>
    <property type="match status" value="1"/>
</dbReference>
<name>A0ABT2HTV8_9MICO</name>
<gene>
    <name evidence="3" type="ORF">M3D15_00120</name>
</gene>
<dbReference type="PANTHER" id="PTHR48090">
    <property type="entry name" value="UNDECAPRENYL-PHOSPHATE 4-DEOXY-4-FORMAMIDO-L-ARABINOSE TRANSFERASE-RELATED"/>
    <property type="match status" value="1"/>
</dbReference>
<dbReference type="RefSeq" id="WP_206395127.1">
    <property type="nucleotide sequence ID" value="NZ_JAFDPW010000002.1"/>
</dbReference>
<dbReference type="InterPro" id="IPR050256">
    <property type="entry name" value="Glycosyltransferase_2"/>
</dbReference>